<proteinExistence type="predicted"/>
<evidence type="ECO:0000256" key="3">
    <source>
        <dbReference type="ARBA" id="ARBA00022737"/>
    </source>
</evidence>
<feature type="compositionally biased region" description="Polar residues" evidence="4">
    <location>
        <begin position="1285"/>
        <end position="1301"/>
    </location>
</feature>
<feature type="region of interest" description="Disordered" evidence="4">
    <location>
        <begin position="1247"/>
        <end position="1311"/>
    </location>
</feature>
<dbReference type="InterPro" id="IPR001478">
    <property type="entry name" value="PDZ"/>
</dbReference>
<sequence>MTISRSKQKSRTKSKTPETSPQIPEETKNQGSDLGFGKPELPPAVPSPAVGCCVWRRSQRKSGNKSQKPPKSPKNGQEETPRLNFDRRSGVENQVARRNVDEEKAEFLDKSENRPIRHDAFHYFGVPLQSSKDNYTFLRQPRYSQDEIHNGRNRSPPYLSATLPPPNKPGKPAAPEQPRAVVLATSKGAKRKNSGADVTELRHRQRPNSEVLSGGVDFVDGNANKIERKSKRSSTASPSKEHPQSTPKFTLCPTTACCSRQSDTHSVDKTAPRARSESLGAGQRRKSKVNPLMGRVTVTLERRDGTQLGLGIAGGTDRQIPPTISYLRPGFIAHRCDQLQVGERLLSVNGISLHTLSHTQIMAVLRNSGPTVTLEVEYDLNGPSFHRPPPATTLQRCAEIVLEEDAPETNGQDNTEQGLFGVTLRGGAYGPDPTKSRPLTVTAIRMGSSAHREGRLRIGDRILAISGLDVSNRTLATAQNLLRGDIVQFPSQKGSPRSKVTHLTVEYDVSVLATLRKARGPLLLEVEKVPGVDFGLVLAIKKPKLNTMRSGSGQTGKVAPVQQKTRSIFVQGIVRASVADRCGAIHVGDELLAVDGISLELTGSLAEVYQLLRSQCPILRLELLPSNQVAPSSPLICEGSPVIPRHHSPAFLSHNTGYRSAAQGSGSDQRDGRPVARKVIRPNTVLHKRVDSNTSTSSCSPPDVKERNRKFPFPAPQDRHNATMGNSTSNLDSNPRKSRNGLSTSRSPPRRAKPKAAVPQMSTSLYNGNIGSVSERPLENKFPLSTSVSGSISARLAPTTIGSSLSHLSSNGIPMGQVCHAETMEVVLYKGSDRDELAGSIVGHLGRATNTSFTCFGITLDRVPSSGDSADDFGDESHPNVGPVFISAIQKDSPADKSGVLQVGDRVISINDWFTANGTLEEAIHVLSHCQCVGGINASVSLLVEFDVIESVLPPSGLFMVKLAKRGNNLGIVCKSETNNEKGEPVIISDIRTGSVAHRCGSIQLGDRIHSIDGISLESCTVEESMRLLQRSGNVVKLCILKGNADDQDQDTQANNFITFAIELSRKSQPLGITIASTPGPNNPVIISQLAPGGLAERTGAMRVGDRILSINGEVLEGKKGVAQAINILQQSTDVVSIKLCRNITAETSPVLPNFGWRCSSSGLINPGMIGIPLSTIPSDSVSDGSEKIETPLKSVDSAVESLELEDSSDGVHTKSKCGQHFQHNATRPSTSHCYYHPDLISGGSSEHWDSGLSSAADSHTAAQPITSGLGNGPGSNGDRCCSCSQSTPKSNPTTNSNSPGGASDGMSKKSEEDWMRILEALETVGEEEMLKKLEESIMSYGKALSNTPSKAQPQIPTRREDPPRSLNFPPLKSSRESNPGVFSRSIQQNHLATTHSGDPYSRQLSSPISTSNSNYYASIAQPSTSSGILDQSTSSIIYKSQQSNSGTDRSGTDPATPVPPHRTMIGRSLAEHMNGQSSNYAPLQPRLTNPHIQHANPGFSVTGEQIASVFPLPSQRLISNGSFYEERKSGHSTLESGTGTANSLPPAMPSPKPKPIGGLELFPGSSHFNTPKSPLLSASRAHSNESPIPYITSPVPGTSKDPRNVTLRGEGNIAETPGSSGEIISVTLGKDQRTRSFGFSVSDGDAENPGIFVNSVIPGSPADGVVCPMDKVLQINQTSIQFLDCDLAVPLLSTDRVELLLLRKAQTSARSNVNRNIIPAPKMTHPRGPCLQSPL</sequence>
<dbReference type="Proteomes" id="UP001201812">
    <property type="component" value="Unassembled WGS sequence"/>
</dbReference>
<feature type="domain" description="PDZ" evidence="5">
    <location>
        <begin position="857"/>
        <end position="927"/>
    </location>
</feature>
<feature type="domain" description="PDZ" evidence="5">
    <location>
        <begin position="1061"/>
        <end position="1144"/>
    </location>
</feature>
<name>A0AAD4R486_9BILA</name>
<evidence type="ECO:0000256" key="2">
    <source>
        <dbReference type="ARBA" id="ARBA00022490"/>
    </source>
</evidence>
<dbReference type="InterPro" id="IPR043545">
    <property type="entry name" value="GRIP1/2"/>
</dbReference>
<feature type="region of interest" description="Disordered" evidence="4">
    <location>
        <begin position="1"/>
        <end position="118"/>
    </location>
</feature>
<keyword evidence="2" id="KW-0963">Cytoplasm</keyword>
<feature type="region of interest" description="Disordered" evidence="4">
    <location>
        <begin position="1440"/>
        <end position="1464"/>
    </location>
</feature>
<dbReference type="PROSITE" id="PS50106">
    <property type="entry name" value="PDZ"/>
    <property type="match status" value="7"/>
</dbReference>
<feature type="domain" description="PDZ" evidence="5">
    <location>
        <begin position="1626"/>
        <end position="1693"/>
    </location>
</feature>
<keyword evidence="7" id="KW-1185">Reference proteome</keyword>
<evidence type="ECO:0000256" key="4">
    <source>
        <dbReference type="SAM" id="MobiDB-lite"/>
    </source>
</evidence>
<dbReference type="Pfam" id="PF00595">
    <property type="entry name" value="PDZ"/>
    <property type="match status" value="6"/>
</dbReference>
<feature type="compositionally biased region" description="Polar residues" evidence="4">
    <location>
        <begin position="1532"/>
        <end position="1544"/>
    </location>
</feature>
<feature type="compositionally biased region" description="Polar residues" evidence="4">
    <location>
        <begin position="1345"/>
        <end position="1356"/>
    </location>
</feature>
<protein>
    <submittedName>
        <fullName evidence="6">PDZ domain (Also known as DHR or GLGF) domain-containing protein</fullName>
    </submittedName>
</protein>
<evidence type="ECO:0000259" key="5">
    <source>
        <dbReference type="PROSITE" id="PS50106"/>
    </source>
</evidence>
<feature type="region of interest" description="Disordered" evidence="4">
    <location>
        <begin position="1529"/>
        <end position="1555"/>
    </location>
</feature>
<feature type="region of interest" description="Disordered" evidence="4">
    <location>
        <begin position="1344"/>
        <end position="1383"/>
    </location>
</feature>
<dbReference type="GO" id="GO:0005737">
    <property type="term" value="C:cytoplasm"/>
    <property type="evidence" value="ECO:0007669"/>
    <property type="project" value="UniProtKB-SubCell"/>
</dbReference>
<feature type="compositionally biased region" description="Basic and acidic residues" evidence="4">
    <location>
        <begin position="262"/>
        <end position="276"/>
    </location>
</feature>
<feature type="domain" description="PDZ" evidence="5">
    <location>
        <begin position="960"/>
        <end position="1044"/>
    </location>
</feature>
<feature type="compositionally biased region" description="Polar residues" evidence="4">
    <location>
        <begin position="653"/>
        <end position="667"/>
    </location>
</feature>
<dbReference type="InterPro" id="IPR041489">
    <property type="entry name" value="PDZ_6"/>
</dbReference>
<feature type="region of interest" description="Disordered" evidence="4">
    <location>
        <begin position="1476"/>
        <end position="1499"/>
    </location>
</feature>
<dbReference type="SMART" id="SM00228">
    <property type="entry name" value="PDZ"/>
    <property type="match status" value="7"/>
</dbReference>
<dbReference type="InterPro" id="IPR036034">
    <property type="entry name" value="PDZ_sf"/>
</dbReference>
<feature type="compositionally biased region" description="Polar residues" evidence="4">
    <location>
        <begin position="1476"/>
        <end position="1492"/>
    </location>
</feature>
<feature type="region of interest" description="Disordered" evidence="4">
    <location>
        <begin position="648"/>
        <end position="759"/>
    </location>
</feature>
<feature type="domain" description="PDZ" evidence="5">
    <location>
        <begin position="523"/>
        <end position="627"/>
    </location>
</feature>
<comment type="subcellular location">
    <subcellularLocation>
        <location evidence="1">Cytoplasm</location>
    </subcellularLocation>
</comment>
<dbReference type="PANTHER" id="PTHR46227:SF2">
    <property type="entry name" value="FI03335P"/>
    <property type="match status" value="1"/>
</dbReference>
<evidence type="ECO:0000256" key="1">
    <source>
        <dbReference type="ARBA" id="ARBA00004496"/>
    </source>
</evidence>
<organism evidence="6 7">
    <name type="scientific">Ditylenchus destructor</name>
    <dbReference type="NCBI Taxonomy" id="166010"/>
    <lineage>
        <taxon>Eukaryota</taxon>
        <taxon>Metazoa</taxon>
        <taxon>Ecdysozoa</taxon>
        <taxon>Nematoda</taxon>
        <taxon>Chromadorea</taxon>
        <taxon>Rhabditida</taxon>
        <taxon>Tylenchina</taxon>
        <taxon>Tylenchomorpha</taxon>
        <taxon>Sphaerularioidea</taxon>
        <taxon>Anguinidae</taxon>
        <taxon>Anguininae</taxon>
        <taxon>Ditylenchus</taxon>
    </lineage>
</organism>
<feature type="compositionally biased region" description="Polar residues" evidence="4">
    <location>
        <begin position="1252"/>
        <end position="1269"/>
    </location>
</feature>
<feature type="compositionally biased region" description="Basic residues" evidence="4">
    <location>
        <begin position="1"/>
        <end position="14"/>
    </location>
</feature>
<dbReference type="SUPFAM" id="SSF50156">
    <property type="entry name" value="PDZ domain-like"/>
    <property type="match status" value="7"/>
</dbReference>
<feature type="compositionally biased region" description="Polar residues" evidence="4">
    <location>
        <begin position="1440"/>
        <end position="1450"/>
    </location>
</feature>
<keyword evidence="3" id="KW-0677">Repeat</keyword>
<dbReference type="Gene3D" id="2.30.42.10">
    <property type="match status" value="7"/>
</dbReference>
<reference evidence="6" key="1">
    <citation type="submission" date="2022-01" db="EMBL/GenBank/DDBJ databases">
        <title>Genome Sequence Resource for Two Populations of Ditylenchus destructor, the Migratory Endoparasitic Phytonematode.</title>
        <authorList>
            <person name="Zhang H."/>
            <person name="Lin R."/>
            <person name="Xie B."/>
        </authorList>
    </citation>
    <scope>NUCLEOTIDE SEQUENCE</scope>
    <source>
        <strain evidence="6">BazhouSP</strain>
    </source>
</reference>
<dbReference type="EMBL" id="JAKKPZ010000035">
    <property type="protein sequence ID" value="KAI1708464.1"/>
    <property type="molecule type" value="Genomic_DNA"/>
</dbReference>
<feature type="compositionally biased region" description="Polar residues" evidence="4">
    <location>
        <begin position="233"/>
        <end position="261"/>
    </location>
</feature>
<comment type="caution">
    <text evidence="6">The sequence shown here is derived from an EMBL/GenBank/DDBJ whole genome shotgun (WGS) entry which is preliminary data.</text>
</comment>
<feature type="compositionally biased region" description="Basic and acidic residues" evidence="4">
    <location>
        <begin position="98"/>
        <end position="118"/>
    </location>
</feature>
<dbReference type="Pfam" id="PF17820">
    <property type="entry name" value="PDZ_6"/>
    <property type="match status" value="1"/>
</dbReference>
<feature type="compositionally biased region" description="Polar residues" evidence="4">
    <location>
        <begin position="723"/>
        <end position="733"/>
    </location>
</feature>
<feature type="domain" description="PDZ" evidence="5">
    <location>
        <begin position="399"/>
        <end position="483"/>
    </location>
</feature>
<dbReference type="GO" id="GO:0098887">
    <property type="term" value="P:neurotransmitter receptor transport, endosome to postsynaptic membrane"/>
    <property type="evidence" value="ECO:0007669"/>
    <property type="project" value="TreeGrafter"/>
</dbReference>
<feature type="region of interest" description="Disordered" evidence="4">
    <location>
        <begin position="143"/>
        <end position="288"/>
    </location>
</feature>
<gene>
    <name evidence="6" type="ORF">DdX_11848</name>
</gene>
<feature type="compositionally biased region" description="Basic and acidic residues" evidence="4">
    <location>
        <begin position="76"/>
        <end position="90"/>
    </location>
</feature>
<feature type="compositionally biased region" description="Low complexity" evidence="4">
    <location>
        <begin position="64"/>
        <end position="75"/>
    </location>
</feature>
<dbReference type="PANTHER" id="PTHR46227">
    <property type="entry name" value="GLUTAMATE RECEPTOR-INTERACTING PROTEIN GRIP"/>
    <property type="match status" value="1"/>
</dbReference>
<feature type="domain" description="PDZ" evidence="5">
    <location>
        <begin position="297"/>
        <end position="380"/>
    </location>
</feature>
<evidence type="ECO:0000313" key="7">
    <source>
        <dbReference type="Proteomes" id="UP001201812"/>
    </source>
</evidence>
<evidence type="ECO:0000313" key="6">
    <source>
        <dbReference type="EMBL" id="KAI1708464.1"/>
    </source>
</evidence>
<accession>A0AAD4R486</accession>